<dbReference type="AlphaFoldDB" id="A0A2N5PBN3"/>
<comment type="caution">
    <text evidence="1">The sequence shown here is derived from an EMBL/GenBank/DDBJ whole genome shotgun (WGS) entry which is preliminary data.</text>
</comment>
<sequence>MPEKRKPGKSPSERGRNYTPLREVVHCALPGASCGQRMISVDFQSAPIITGEAALPLRWLRQLPLCELATRKSFRKPIPFSKSKLYNRASDKSKFYGGTENELQY</sequence>
<reference evidence="1 2" key="1">
    <citation type="journal article" date="2017" name="Genome Med.">
        <title>A novel Ruminococcus gnavus clade enriched in inflammatory bowel disease patients.</title>
        <authorList>
            <person name="Hall A.B."/>
            <person name="Yassour M."/>
            <person name="Sauk J."/>
            <person name="Garner A."/>
            <person name="Jiang X."/>
            <person name="Arthur T."/>
            <person name="Lagoudas G.K."/>
            <person name="Vatanen T."/>
            <person name="Fornelos N."/>
            <person name="Wilson R."/>
            <person name="Bertha M."/>
            <person name="Cohen M."/>
            <person name="Garber J."/>
            <person name="Khalili H."/>
            <person name="Gevers D."/>
            <person name="Ananthakrishnan A.N."/>
            <person name="Kugathasan S."/>
            <person name="Lander E.S."/>
            <person name="Blainey P."/>
            <person name="Vlamakis H."/>
            <person name="Xavier R.J."/>
            <person name="Huttenhower C."/>
        </authorList>
    </citation>
    <scope>NUCLEOTIDE SEQUENCE [LARGE SCALE GENOMIC DNA]</scope>
    <source>
        <strain evidence="1 2">RJX1124</strain>
    </source>
</reference>
<evidence type="ECO:0000313" key="2">
    <source>
        <dbReference type="Proteomes" id="UP000234891"/>
    </source>
</evidence>
<proteinExistence type="predicted"/>
<gene>
    <name evidence="1" type="ORF">CDL26_08510</name>
</gene>
<name>A0A2N5PBN3_MEDGN</name>
<accession>A0A2N5PBN3</accession>
<dbReference type="EMBL" id="NIHS01000012">
    <property type="protein sequence ID" value="PLT72550.1"/>
    <property type="molecule type" value="Genomic_DNA"/>
</dbReference>
<dbReference type="RefSeq" id="WP_101870678.1">
    <property type="nucleotide sequence ID" value="NZ_NIHS01000012.1"/>
</dbReference>
<evidence type="ECO:0000313" key="1">
    <source>
        <dbReference type="EMBL" id="PLT72550.1"/>
    </source>
</evidence>
<protein>
    <submittedName>
        <fullName evidence="1">Uncharacterized protein</fullName>
    </submittedName>
</protein>
<organism evidence="1 2">
    <name type="scientific">Mediterraneibacter gnavus</name>
    <name type="common">Ruminococcus gnavus</name>
    <dbReference type="NCBI Taxonomy" id="33038"/>
    <lineage>
        <taxon>Bacteria</taxon>
        <taxon>Bacillati</taxon>
        <taxon>Bacillota</taxon>
        <taxon>Clostridia</taxon>
        <taxon>Lachnospirales</taxon>
        <taxon>Lachnospiraceae</taxon>
        <taxon>Mediterraneibacter</taxon>
    </lineage>
</organism>
<dbReference type="Proteomes" id="UP000234891">
    <property type="component" value="Unassembled WGS sequence"/>
</dbReference>